<comment type="subcellular location">
    <subcellularLocation>
        <location evidence="1">Membrane</location>
        <topology evidence="1">Single-pass membrane protein</topology>
    </subcellularLocation>
</comment>
<dbReference type="Gene3D" id="1.10.510.10">
    <property type="entry name" value="Transferase(Phosphotransferase) domain 1"/>
    <property type="match status" value="1"/>
</dbReference>
<evidence type="ECO:0000256" key="3">
    <source>
        <dbReference type="ARBA" id="ARBA00022729"/>
    </source>
</evidence>
<sequence length="141" mass="15832">MAPEWVFNLPITSKVDVYSYAIVMLEIVTGKGPLRSVHAIDDNGEAKHKRLVTWVREKMKKATANTSSLEEIIDPMLEGKYDMGEMDALVQVALQCVEEDKDARPTMSELFVYTKTIEFTQLLSGHLSILIIVFISALNIS</sequence>
<dbReference type="SUPFAM" id="SSF56112">
    <property type="entry name" value="Protein kinase-like (PK-like)"/>
    <property type="match status" value="1"/>
</dbReference>
<evidence type="ECO:0000256" key="5">
    <source>
        <dbReference type="ARBA" id="ARBA00023136"/>
    </source>
</evidence>
<dbReference type="PANTHER" id="PTHR47974">
    <property type="entry name" value="OS07G0415500 PROTEIN"/>
    <property type="match status" value="1"/>
</dbReference>
<keyword evidence="8" id="KW-1185">Reference proteome</keyword>
<dbReference type="Pfam" id="PF00069">
    <property type="entry name" value="Pkinase"/>
    <property type="match status" value="1"/>
</dbReference>
<reference evidence="7 8" key="1">
    <citation type="submission" date="2024-01" db="EMBL/GenBank/DDBJ databases">
        <title>A telomere-to-telomere, gap-free genome of sweet tea (Lithocarpus litseifolius).</title>
        <authorList>
            <person name="Zhou J."/>
        </authorList>
    </citation>
    <scope>NUCLEOTIDE SEQUENCE [LARGE SCALE GENOMIC DNA]</scope>
    <source>
        <strain evidence="7">Zhou-2022a</strain>
        <tissue evidence="7">Leaf</tissue>
    </source>
</reference>
<dbReference type="PANTHER" id="PTHR47974:SF3">
    <property type="entry name" value="RECEPTOR-LIKE SERINE_THREONINE-PROTEIN KINASE"/>
    <property type="match status" value="1"/>
</dbReference>
<dbReference type="PROSITE" id="PS50011">
    <property type="entry name" value="PROTEIN_KINASE_DOM"/>
    <property type="match status" value="1"/>
</dbReference>
<evidence type="ECO:0000313" key="7">
    <source>
        <dbReference type="EMBL" id="KAL0017470.1"/>
    </source>
</evidence>
<gene>
    <name evidence="7" type="ORF">SO802_004539</name>
</gene>
<evidence type="ECO:0000313" key="8">
    <source>
        <dbReference type="Proteomes" id="UP001459277"/>
    </source>
</evidence>
<evidence type="ECO:0000256" key="4">
    <source>
        <dbReference type="ARBA" id="ARBA00022989"/>
    </source>
</evidence>
<dbReference type="Proteomes" id="UP001459277">
    <property type="component" value="Unassembled WGS sequence"/>
</dbReference>
<protein>
    <recommendedName>
        <fullName evidence="6">Protein kinase domain-containing protein</fullName>
    </recommendedName>
</protein>
<evidence type="ECO:0000256" key="1">
    <source>
        <dbReference type="ARBA" id="ARBA00004167"/>
    </source>
</evidence>
<proteinExistence type="predicted"/>
<keyword evidence="2" id="KW-0812">Transmembrane</keyword>
<organism evidence="7 8">
    <name type="scientific">Lithocarpus litseifolius</name>
    <dbReference type="NCBI Taxonomy" id="425828"/>
    <lineage>
        <taxon>Eukaryota</taxon>
        <taxon>Viridiplantae</taxon>
        <taxon>Streptophyta</taxon>
        <taxon>Embryophyta</taxon>
        <taxon>Tracheophyta</taxon>
        <taxon>Spermatophyta</taxon>
        <taxon>Magnoliopsida</taxon>
        <taxon>eudicotyledons</taxon>
        <taxon>Gunneridae</taxon>
        <taxon>Pentapetalae</taxon>
        <taxon>rosids</taxon>
        <taxon>fabids</taxon>
        <taxon>Fagales</taxon>
        <taxon>Fagaceae</taxon>
        <taxon>Lithocarpus</taxon>
    </lineage>
</organism>
<dbReference type="GO" id="GO:0005524">
    <property type="term" value="F:ATP binding"/>
    <property type="evidence" value="ECO:0007669"/>
    <property type="project" value="InterPro"/>
</dbReference>
<comment type="caution">
    <text evidence="7">The sequence shown here is derived from an EMBL/GenBank/DDBJ whole genome shotgun (WGS) entry which is preliminary data.</text>
</comment>
<keyword evidence="4" id="KW-1133">Transmembrane helix</keyword>
<dbReference type="InterPro" id="IPR011009">
    <property type="entry name" value="Kinase-like_dom_sf"/>
</dbReference>
<name>A0AAW2E768_9ROSI</name>
<evidence type="ECO:0000256" key="2">
    <source>
        <dbReference type="ARBA" id="ARBA00022692"/>
    </source>
</evidence>
<keyword evidence="5" id="KW-0472">Membrane</keyword>
<feature type="domain" description="Protein kinase" evidence="6">
    <location>
        <begin position="1"/>
        <end position="117"/>
    </location>
</feature>
<keyword evidence="3" id="KW-0732">Signal</keyword>
<dbReference type="InterPro" id="IPR000719">
    <property type="entry name" value="Prot_kinase_dom"/>
</dbReference>
<accession>A0AAW2E768</accession>
<evidence type="ECO:0000259" key="6">
    <source>
        <dbReference type="PROSITE" id="PS50011"/>
    </source>
</evidence>
<dbReference type="GO" id="GO:0004672">
    <property type="term" value="F:protein kinase activity"/>
    <property type="evidence" value="ECO:0007669"/>
    <property type="project" value="InterPro"/>
</dbReference>
<dbReference type="EMBL" id="JAZDWU010000001">
    <property type="protein sequence ID" value="KAL0017470.1"/>
    <property type="molecule type" value="Genomic_DNA"/>
</dbReference>
<dbReference type="AlphaFoldDB" id="A0AAW2E768"/>
<dbReference type="GO" id="GO:0016020">
    <property type="term" value="C:membrane"/>
    <property type="evidence" value="ECO:0007669"/>
    <property type="project" value="UniProtKB-SubCell"/>
</dbReference>